<accession>A0A317Q8N5</accession>
<dbReference type="InterPro" id="IPR025543">
    <property type="entry name" value="Dodecin-like"/>
</dbReference>
<name>A0A317Q8N5_9ENTR</name>
<feature type="domain" description="YdgH/BhsA/McbA-like" evidence="3">
    <location>
        <begin position="36"/>
        <end position="84"/>
    </location>
</feature>
<evidence type="ECO:0000313" key="5">
    <source>
        <dbReference type="Proteomes" id="UP000246744"/>
    </source>
</evidence>
<reference evidence="4 5" key="1">
    <citation type="submission" date="2018-05" db="EMBL/GenBank/DDBJ databases">
        <title>Genomic Encyclopedia of Type Strains, Phase IV (KMG-IV): sequencing the most valuable type-strain genomes for metagenomic binning, comparative biology and taxonomic classification.</title>
        <authorList>
            <person name="Goeker M."/>
        </authorList>
    </citation>
    <scope>NUCLEOTIDE SEQUENCE [LARGE SCALE GENOMIC DNA]</scope>
    <source>
        <strain evidence="4 5">DSM 19579</strain>
    </source>
</reference>
<evidence type="ECO:0000256" key="2">
    <source>
        <dbReference type="SAM" id="SignalP"/>
    </source>
</evidence>
<protein>
    <submittedName>
        <fullName evidence="4">Multiple stress resistance protein BhsA</fullName>
    </submittedName>
</protein>
<organism evidence="4 5">
    <name type="scientific">Mangrovibacter plantisponsor</name>
    <dbReference type="NCBI Taxonomy" id="451513"/>
    <lineage>
        <taxon>Bacteria</taxon>
        <taxon>Pseudomonadati</taxon>
        <taxon>Pseudomonadota</taxon>
        <taxon>Gammaproteobacteria</taxon>
        <taxon>Enterobacterales</taxon>
        <taxon>Enterobacteriaceae</taxon>
        <taxon>Mangrovibacter</taxon>
    </lineage>
</organism>
<evidence type="ECO:0000259" key="3">
    <source>
        <dbReference type="Pfam" id="PF07338"/>
    </source>
</evidence>
<proteinExistence type="predicted"/>
<feature type="chain" id="PRO_5016300796" evidence="2">
    <location>
        <begin position="23"/>
        <end position="84"/>
    </location>
</feature>
<dbReference type="Proteomes" id="UP000246744">
    <property type="component" value="Unassembled WGS sequence"/>
</dbReference>
<dbReference type="InterPro" id="IPR010854">
    <property type="entry name" value="YdgH/BhsA/McbA-like_dom"/>
</dbReference>
<sequence length="84" mass="8557">MKKHILVPGILALAAVSFSSIAAQEVASGQGRTADGVVSTSGQQTLADVTQTLQEKAQAAGASSFKIISAGGDNQYFGVAELYK</sequence>
<dbReference type="EMBL" id="QGTS01000002">
    <property type="protein sequence ID" value="PWW11741.1"/>
    <property type="molecule type" value="Genomic_DNA"/>
</dbReference>
<dbReference type="AlphaFoldDB" id="A0A317Q8N5"/>
<keyword evidence="1 2" id="KW-0732">Signal</keyword>
<evidence type="ECO:0000256" key="1">
    <source>
        <dbReference type="ARBA" id="ARBA00022729"/>
    </source>
</evidence>
<feature type="signal peptide" evidence="2">
    <location>
        <begin position="1"/>
        <end position="22"/>
    </location>
</feature>
<dbReference type="RefSeq" id="WP_036112283.1">
    <property type="nucleotide sequence ID" value="NZ_QGTS01000002.1"/>
</dbReference>
<dbReference type="InterPro" id="IPR036275">
    <property type="entry name" value="YdgH-like_sf"/>
</dbReference>
<dbReference type="Gene3D" id="3.30.1660.10">
    <property type="entry name" value="Flavin-binding protein dodecin"/>
    <property type="match status" value="1"/>
</dbReference>
<gene>
    <name evidence="4" type="ORF">DES37_102352</name>
</gene>
<keyword evidence="5" id="KW-1185">Reference proteome</keyword>
<comment type="caution">
    <text evidence="4">The sequence shown here is derived from an EMBL/GenBank/DDBJ whole genome shotgun (WGS) entry which is preliminary data.</text>
</comment>
<dbReference type="OrthoDB" id="6638089at2"/>
<dbReference type="Pfam" id="PF07338">
    <property type="entry name" value="YdgH_BhsA-like"/>
    <property type="match status" value="1"/>
</dbReference>
<evidence type="ECO:0000313" key="4">
    <source>
        <dbReference type="EMBL" id="PWW11741.1"/>
    </source>
</evidence>
<dbReference type="SUPFAM" id="SSF159871">
    <property type="entry name" value="YdgH-like"/>
    <property type="match status" value="1"/>
</dbReference>